<name>A0AAW0KY62_QUESU</name>
<dbReference type="Proteomes" id="UP000237347">
    <property type="component" value="Unassembled WGS sequence"/>
</dbReference>
<comment type="caution">
    <text evidence="1">The sequence shown here is derived from an EMBL/GenBank/DDBJ whole genome shotgun (WGS) entry which is preliminary data.</text>
</comment>
<organism evidence="1 2">
    <name type="scientific">Quercus suber</name>
    <name type="common">Cork oak</name>
    <dbReference type="NCBI Taxonomy" id="58331"/>
    <lineage>
        <taxon>Eukaryota</taxon>
        <taxon>Viridiplantae</taxon>
        <taxon>Streptophyta</taxon>
        <taxon>Embryophyta</taxon>
        <taxon>Tracheophyta</taxon>
        <taxon>Spermatophyta</taxon>
        <taxon>Magnoliopsida</taxon>
        <taxon>eudicotyledons</taxon>
        <taxon>Gunneridae</taxon>
        <taxon>Pentapetalae</taxon>
        <taxon>rosids</taxon>
        <taxon>fabids</taxon>
        <taxon>Fagales</taxon>
        <taxon>Fagaceae</taxon>
        <taxon>Quercus</taxon>
    </lineage>
</organism>
<sequence>MDYLGQLIEEKCRGKLWQPVKASQSGPAFSHLFFANDLILFAKVDGVNCAAISDVLDTFCSIYGQTVSETKSRVYLSPNVDRDTRESLCDILGFASMTYLGKYLGFLLKQSGSFSHDYNFILDGVKQKLSGWKANLLSLAGCEVLIQSSLAAIPSYIIQCSYLLGRVLDDLDRVNRNFL</sequence>
<dbReference type="PANTHER" id="PTHR33116">
    <property type="entry name" value="REVERSE TRANSCRIPTASE ZINC-BINDING DOMAIN-CONTAINING PROTEIN-RELATED-RELATED"/>
    <property type="match status" value="1"/>
</dbReference>
<dbReference type="EMBL" id="PKMF04000199">
    <property type="protein sequence ID" value="KAK7843608.1"/>
    <property type="molecule type" value="Genomic_DNA"/>
</dbReference>
<evidence type="ECO:0008006" key="3">
    <source>
        <dbReference type="Google" id="ProtNLM"/>
    </source>
</evidence>
<reference evidence="1 2" key="1">
    <citation type="journal article" date="2018" name="Sci. Data">
        <title>The draft genome sequence of cork oak.</title>
        <authorList>
            <person name="Ramos A.M."/>
            <person name="Usie A."/>
            <person name="Barbosa P."/>
            <person name="Barros P.M."/>
            <person name="Capote T."/>
            <person name="Chaves I."/>
            <person name="Simoes F."/>
            <person name="Abreu I."/>
            <person name="Carrasquinho I."/>
            <person name="Faro C."/>
            <person name="Guimaraes J.B."/>
            <person name="Mendonca D."/>
            <person name="Nobrega F."/>
            <person name="Rodrigues L."/>
            <person name="Saibo N.J.M."/>
            <person name="Varela M.C."/>
            <person name="Egas C."/>
            <person name="Matos J."/>
            <person name="Miguel C.M."/>
            <person name="Oliveira M.M."/>
            <person name="Ricardo C.P."/>
            <person name="Goncalves S."/>
        </authorList>
    </citation>
    <scope>NUCLEOTIDE SEQUENCE [LARGE SCALE GENOMIC DNA]</scope>
    <source>
        <strain evidence="2">cv. HL8</strain>
    </source>
</reference>
<evidence type="ECO:0000313" key="2">
    <source>
        <dbReference type="Proteomes" id="UP000237347"/>
    </source>
</evidence>
<dbReference type="PANTHER" id="PTHR33116:SF86">
    <property type="entry name" value="REVERSE TRANSCRIPTASE DOMAIN-CONTAINING PROTEIN"/>
    <property type="match status" value="1"/>
</dbReference>
<accession>A0AAW0KY62</accession>
<dbReference type="AlphaFoldDB" id="A0AAW0KY62"/>
<keyword evidence="2" id="KW-1185">Reference proteome</keyword>
<proteinExistence type="predicted"/>
<gene>
    <name evidence="1" type="ORF">CFP56_012087</name>
</gene>
<protein>
    <recommendedName>
        <fullName evidence="3">Reverse transcriptase</fullName>
    </recommendedName>
</protein>
<evidence type="ECO:0000313" key="1">
    <source>
        <dbReference type="EMBL" id="KAK7843608.1"/>
    </source>
</evidence>